<dbReference type="AlphaFoldDB" id="A0A504YZY2"/>
<dbReference type="Proteomes" id="UP000316759">
    <property type="component" value="Unassembled WGS sequence"/>
</dbReference>
<sequence>MRDLIQPIFGLVTRGCPSRDDSMLATFLDISFTFRRMSFVDDSLNTPASKFDKERKNASINQCALHFALLVDQVVYACHGVVVLLDHAGPVRYLVVSGHHLGLEALDDLRDHFLGEQACRGVLSTIERVCIVDKVHHK</sequence>
<reference evidence="1 2" key="1">
    <citation type="submission" date="2019-04" db="EMBL/GenBank/DDBJ databases">
        <title>Annotation for the trematode Fasciola gigantica.</title>
        <authorList>
            <person name="Choi Y.-J."/>
        </authorList>
    </citation>
    <scope>NUCLEOTIDE SEQUENCE [LARGE SCALE GENOMIC DNA]</scope>
    <source>
        <strain evidence="1">Uganda_cow_1</strain>
    </source>
</reference>
<keyword evidence="2" id="KW-1185">Reference proteome</keyword>
<name>A0A504YZY2_FASGI</name>
<proteinExistence type="predicted"/>
<comment type="caution">
    <text evidence="1">The sequence shown here is derived from an EMBL/GenBank/DDBJ whole genome shotgun (WGS) entry which is preliminary data.</text>
</comment>
<accession>A0A504YZY2</accession>
<organism evidence="1 2">
    <name type="scientific">Fasciola gigantica</name>
    <name type="common">Giant liver fluke</name>
    <dbReference type="NCBI Taxonomy" id="46835"/>
    <lineage>
        <taxon>Eukaryota</taxon>
        <taxon>Metazoa</taxon>
        <taxon>Spiralia</taxon>
        <taxon>Lophotrochozoa</taxon>
        <taxon>Platyhelminthes</taxon>
        <taxon>Trematoda</taxon>
        <taxon>Digenea</taxon>
        <taxon>Plagiorchiida</taxon>
        <taxon>Echinostomata</taxon>
        <taxon>Echinostomatoidea</taxon>
        <taxon>Fasciolidae</taxon>
        <taxon>Fasciola</taxon>
    </lineage>
</organism>
<evidence type="ECO:0000313" key="2">
    <source>
        <dbReference type="Proteomes" id="UP000316759"/>
    </source>
</evidence>
<dbReference type="EMBL" id="SUNJ01002301">
    <property type="protein sequence ID" value="TPP66089.1"/>
    <property type="molecule type" value="Genomic_DNA"/>
</dbReference>
<protein>
    <submittedName>
        <fullName evidence="1">Uncharacterized protein</fullName>
    </submittedName>
</protein>
<evidence type="ECO:0000313" key="1">
    <source>
        <dbReference type="EMBL" id="TPP66089.1"/>
    </source>
</evidence>
<gene>
    <name evidence="1" type="ORF">FGIG_00491</name>
</gene>